<dbReference type="AlphaFoldDB" id="W8P126"/>
<proteinExistence type="predicted"/>
<dbReference type="RefSeq" id="WP_042690282.1">
    <property type="nucleotide sequence ID" value="NZ_CP007264.1"/>
</dbReference>
<accession>W8P126</accession>
<evidence type="ECO:0000313" key="2">
    <source>
        <dbReference type="Proteomes" id="UP000019434"/>
    </source>
</evidence>
<keyword evidence="2" id="KW-1185">Reference proteome</keyword>
<dbReference type="OrthoDB" id="84899at2157"/>
<dbReference type="EMBL" id="CP007264">
    <property type="protein sequence ID" value="AHL22441.1"/>
    <property type="molecule type" value="Genomic_DNA"/>
</dbReference>
<evidence type="ECO:0000313" key="1">
    <source>
        <dbReference type="EMBL" id="AHL22441.1"/>
    </source>
</evidence>
<dbReference type="eggNOG" id="arCOG05517">
    <property type="taxonomic scope" value="Archaea"/>
</dbReference>
<reference evidence="1 2" key="1">
    <citation type="submission" date="2014-02" db="EMBL/GenBank/DDBJ databases">
        <title>Genome Sequence of an Hyperthermophilic Archaeon, Thermococcus nautili 30-1, producing viral vesicles.</title>
        <authorList>
            <person name="Oberto J."/>
            <person name="Gaudin M."/>
            <person name="Cossu M."/>
            <person name="Gorlas A."/>
            <person name="Slesarev A."/>
            <person name="Marguet E."/>
            <person name="Forterre P."/>
        </authorList>
    </citation>
    <scope>NUCLEOTIDE SEQUENCE [LARGE SCALE GENOMIC DNA]</scope>
    <source>
        <strain evidence="1 2">30-1</strain>
    </source>
</reference>
<dbReference type="Proteomes" id="UP000019434">
    <property type="component" value="Chromosome"/>
</dbReference>
<sequence length="140" mass="15945">MPVLGYNITKVEMEKLTSNIPPGQIEVKLSPKIEELRLGEIRTPTGKMNGIEVLFDFQVEYNPQIARASVKGAILYMPPQKDKIDDILTAWEDEKKLDSVLLVEVVNFLSMELTPMLVVIAKEMRLPYHVPIPRAELRTQ</sequence>
<organism evidence="1 2">
    <name type="scientific">Thermococcus nautili</name>
    <dbReference type="NCBI Taxonomy" id="195522"/>
    <lineage>
        <taxon>Archaea</taxon>
        <taxon>Methanobacteriati</taxon>
        <taxon>Methanobacteriota</taxon>
        <taxon>Thermococci</taxon>
        <taxon>Thermococcales</taxon>
        <taxon>Thermococcaceae</taxon>
        <taxon>Thermococcus</taxon>
    </lineage>
</organism>
<gene>
    <name evidence="1" type="ORF">BD01_0819</name>
</gene>
<dbReference type="KEGG" id="tnu:BD01_0819"/>
<dbReference type="HOGENOM" id="CLU_1840684_0_0_2"/>
<name>W8P126_9EURY</name>
<dbReference type="GeneID" id="82171498"/>
<protein>
    <submittedName>
        <fullName evidence="1">Uncharacterized protein</fullName>
    </submittedName>
</protein>